<feature type="region of interest" description="Disordered" evidence="1">
    <location>
        <begin position="131"/>
        <end position="246"/>
    </location>
</feature>
<feature type="compositionally biased region" description="Polar residues" evidence="1">
    <location>
        <begin position="186"/>
        <end position="198"/>
    </location>
</feature>
<feature type="compositionally biased region" description="Basic and acidic residues" evidence="1">
    <location>
        <begin position="160"/>
        <end position="170"/>
    </location>
</feature>
<dbReference type="EMBL" id="DWXG01000035">
    <property type="protein sequence ID" value="HJB97776.1"/>
    <property type="molecule type" value="Genomic_DNA"/>
</dbReference>
<dbReference type="InterPro" id="IPR024234">
    <property type="entry name" value="DUF3801"/>
</dbReference>
<sequence length="246" mass="27286">MYTDAPDQVLRLSFEGAEFALKISGAAAKNIAAALYAVLKDQKRTKGKARITTMLRQQRPMTIYTIKKEDCSEFAKQARGYGVLYAPIPVKKGDDTVDVMVFQDDAARVNRIVERLELTVLDTASIRSELEPSLERERPQGKGPVHEKTAEGPVQAEQSPEDKLLDELLERPASQAKKTGPFVQGTGRSPSENTSAPSKSFGKGSFERSSVRVELREIQAQRQKNGQTVDSRPQQVKKKLAKGKER</sequence>
<dbReference type="Proteomes" id="UP000826793">
    <property type="component" value="Unassembled WGS sequence"/>
</dbReference>
<evidence type="ECO:0000256" key="1">
    <source>
        <dbReference type="SAM" id="MobiDB-lite"/>
    </source>
</evidence>
<gene>
    <name evidence="2" type="ORF">H9710_04265</name>
</gene>
<feature type="compositionally biased region" description="Basic residues" evidence="1">
    <location>
        <begin position="235"/>
        <end position="246"/>
    </location>
</feature>
<evidence type="ECO:0000313" key="2">
    <source>
        <dbReference type="EMBL" id="HJB97776.1"/>
    </source>
</evidence>
<protein>
    <submittedName>
        <fullName evidence="2">PcfB family protein</fullName>
    </submittedName>
</protein>
<feature type="compositionally biased region" description="Basic and acidic residues" evidence="1">
    <location>
        <begin position="205"/>
        <end position="219"/>
    </location>
</feature>
<dbReference type="Pfam" id="PF12687">
    <property type="entry name" value="DUF3801"/>
    <property type="match status" value="1"/>
</dbReference>
<feature type="compositionally biased region" description="Polar residues" evidence="1">
    <location>
        <begin position="220"/>
        <end position="234"/>
    </location>
</feature>
<feature type="compositionally biased region" description="Basic and acidic residues" evidence="1">
    <location>
        <begin position="131"/>
        <end position="150"/>
    </location>
</feature>
<evidence type="ECO:0000313" key="3">
    <source>
        <dbReference type="Proteomes" id="UP000826793"/>
    </source>
</evidence>
<name>A0A9D2MVC4_9FIRM</name>
<comment type="caution">
    <text evidence="2">The sequence shown here is derived from an EMBL/GenBank/DDBJ whole genome shotgun (WGS) entry which is preliminary data.</text>
</comment>
<organism evidence="2 3">
    <name type="scientific">Candidatus Acutalibacter pullicola</name>
    <dbReference type="NCBI Taxonomy" id="2838417"/>
    <lineage>
        <taxon>Bacteria</taxon>
        <taxon>Bacillati</taxon>
        <taxon>Bacillota</taxon>
        <taxon>Clostridia</taxon>
        <taxon>Eubacteriales</taxon>
        <taxon>Acutalibacteraceae</taxon>
        <taxon>Acutalibacter</taxon>
    </lineage>
</organism>
<reference evidence="2" key="2">
    <citation type="submission" date="2021-04" db="EMBL/GenBank/DDBJ databases">
        <authorList>
            <person name="Gilroy R."/>
        </authorList>
    </citation>
    <scope>NUCLEOTIDE SEQUENCE</scope>
    <source>
        <strain evidence="2">CHK185-1770</strain>
    </source>
</reference>
<reference evidence="2" key="1">
    <citation type="journal article" date="2021" name="PeerJ">
        <title>Extensive microbial diversity within the chicken gut microbiome revealed by metagenomics and culture.</title>
        <authorList>
            <person name="Gilroy R."/>
            <person name="Ravi A."/>
            <person name="Getino M."/>
            <person name="Pursley I."/>
            <person name="Horton D.L."/>
            <person name="Alikhan N.F."/>
            <person name="Baker D."/>
            <person name="Gharbi K."/>
            <person name="Hall N."/>
            <person name="Watson M."/>
            <person name="Adriaenssens E.M."/>
            <person name="Foster-Nyarko E."/>
            <person name="Jarju S."/>
            <person name="Secka A."/>
            <person name="Antonio M."/>
            <person name="Oren A."/>
            <person name="Chaudhuri R.R."/>
            <person name="La Ragione R."/>
            <person name="Hildebrand F."/>
            <person name="Pallen M.J."/>
        </authorList>
    </citation>
    <scope>NUCLEOTIDE SEQUENCE</scope>
    <source>
        <strain evidence="2">CHK185-1770</strain>
    </source>
</reference>
<proteinExistence type="predicted"/>
<accession>A0A9D2MVC4</accession>
<dbReference type="AlphaFoldDB" id="A0A9D2MVC4"/>